<dbReference type="Proteomes" id="UP001221757">
    <property type="component" value="Unassembled WGS sequence"/>
</dbReference>
<dbReference type="EMBL" id="JARKIE010000212">
    <property type="protein sequence ID" value="KAJ7665815.1"/>
    <property type="molecule type" value="Genomic_DNA"/>
</dbReference>
<keyword evidence="4" id="KW-1185">Reference proteome</keyword>
<evidence type="ECO:0000313" key="4">
    <source>
        <dbReference type="Proteomes" id="UP001221757"/>
    </source>
</evidence>
<feature type="compositionally biased region" description="Low complexity" evidence="1">
    <location>
        <begin position="115"/>
        <end position="140"/>
    </location>
</feature>
<proteinExistence type="predicted"/>
<gene>
    <name evidence="3" type="ORF">B0H17DRAFT_1254649</name>
</gene>
<dbReference type="AlphaFoldDB" id="A0AAD7G4Q5"/>
<sequence length="216" mass="23304">MFLLLVVSFRFGGVDSLVYKSHSLVSLIPPKCLAAGECPCRACILPTSGKCTSGTKHQKWLPLTAPHRPIPPPRSSPQPQEFWRFSSSSARFTCSSTSRAAGPASYRRSSKTPRRSTTTPSLAASSTSNSTPTARSTRSFTRSRTKPARSASPSSKHLPSSSCSCSSCRSSRSRDARTTSGVLRRRFSSIFTSALSSGTVMKPLYLLDPSTYGEKV</sequence>
<protein>
    <recommendedName>
        <fullName evidence="5">Secreted protein</fullName>
    </recommendedName>
</protein>
<keyword evidence="2" id="KW-0732">Signal</keyword>
<feature type="signal peptide" evidence="2">
    <location>
        <begin position="1"/>
        <end position="16"/>
    </location>
</feature>
<organism evidence="3 4">
    <name type="scientific">Mycena rosella</name>
    <name type="common">Pink bonnet</name>
    <name type="synonym">Agaricus rosellus</name>
    <dbReference type="NCBI Taxonomy" id="1033263"/>
    <lineage>
        <taxon>Eukaryota</taxon>
        <taxon>Fungi</taxon>
        <taxon>Dikarya</taxon>
        <taxon>Basidiomycota</taxon>
        <taxon>Agaricomycotina</taxon>
        <taxon>Agaricomycetes</taxon>
        <taxon>Agaricomycetidae</taxon>
        <taxon>Agaricales</taxon>
        <taxon>Marasmiineae</taxon>
        <taxon>Mycenaceae</taxon>
        <taxon>Mycena</taxon>
    </lineage>
</organism>
<feature type="region of interest" description="Disordered" evidence="1">
    <location>
        <begin position="94"/>
        <end position="180"/>
    </location>
</feature>
<feature type="chain" id="PRO_5042122933" description="Secreted protein" evidence="2">
    <location>
        <begin position="17"/>
        <end position="216"/>
    </location>
</feature>
<evidence type="ECO:0000256" key="1">
    <source>
        <dbReference type="SAM" id="MobiDB-lite"/>
    </source>
</evidence>
<feature type="compositionally biased region" description="Low complexity" evidence="1">
    <location>
        <begin position="149"/>
        <end position="170"/>
    </location>
</feature>
<name>A0AAD7G4Q5_MYCRO</name>
<reference evidence="3" key="1">
    <citation type="submission" date="2023-03" db="EMBL/GenBank/DDBJ databases">
        <title>Massive genome expansion in bonnet fungi (Mycena s.s.) driven by repeated elements and novel gene families across ecological guilds.</title>
        <authorList>
            <consortium name="Lawrence Berkeley National Laboratory"/>
            <person name="Harder C.B."/>
            <person name="Miyauchi S."/>
            <person name="Viragh M."/>
            <person name="Kuo A."/>
            <person name="Thoen E."/>
            <person name="Andreopoulos B."/>
            <person name="Lu D."/>
            <person name="Skrede I."/>
            <person name="Drula E."/>
            <person name="Henrissat B."/>
            <person name="Morin E."/>
            <person name="Kohler A."/>
            <person name="Barry K."/>
            <person name="LaButti K."/>
            <person name="Morin E."/>
            <person name="Salamov A."/>
            <person name="Lipzen A."/>
            <person name="Mereny Z."/>
            <person name="Hegedus B."/>
            <person name="Baldrian P."/>
            <person name="Stursova M."/>
            <person name="Weitz H."/>
            <person name="Taylor A."/>
            <person name="Grigoriev I.V."/>
            <person name="Nagy L.G."/>
            <person name="Martin F."/>
            <person name="Kauserud H."/>
        </authorList>
    </citation>
    <scope>NUCLEOTIDE SEQUENCE</scope>
    <source>
        <strain evidence="3">CBHHK067</strain>
    </source>
</reference>
<evidence type="ECO:0008006" key="5">
    <source>
        <dbReference type="Google" id="ProtNLM"/>
    </source>
</evidence>
<feature type="region of interest" description="Disordered" evidence="1">
    <location>
        <begin position="62"/>
        <end position="81"/>
    </location>
</feature>
<comment type="caution">
    <text evidence="3">The sequence shown here is derived from an EMBL/GenBank/DDBJ whole genome shotgun (WGS) entry which is preliminary data.</text>
</comment>
<evidence type="ECO:0000256" key="2">
    <source>
        <dbReference type="SAM" id="SignalP"/>
    </source>
</evidence>
<feature type="non-terminal residue" evidence="3">
    <location>
        <position position="216"/>
    </location>
</feature>
<accession>A0AAD7G4Q5</accession>
<evidence type="ECO:0000313" key="3">
    <source>
        <dbReference type="EMBL" id="KAJ7665815.1"/>
    </source>
</evidence>